<keyword evidence="2" id="KW-1185">Reference proteome</keyword>
<evidence type="ECO:0000313" key="1">
    <source>
        <dbReference type="EMBL" id="CAG8574991.1"/>
    </source>
</evidence>
<organism evidence="1 2">
    <name type="scientific">Diversispora eburnea</name>
    <dbReference type="NCBI Taxonomy" id="1213867"/>
    <lineage>
        <taxon>Eukaryota</taxon>
        <taxon>Fungi</taxon>
        <taxon>Fungi incertae sedis</taxon>
        <taxon>Mucoromycota</taxon>
        <taxon>Glomeromycotina</taxon>
        <taxon>Glomeromycetes</taxon>
        <taxon>Diversisporales</taxon>
        <taxon>Diversisporaceae</taxon>
        <taxon>Diversispora</taxon>
    </lineage>
</organism>
<dbReference type="Proteomes" id="UP000789706">
    <property type="component" value="Unassembled WGS sequence"/>
</dbReference>
<name>A0A9N9BSZ8_9GLOM</name>
<sequence length="197" mass="22265">MDKYFDTTSFEKLNNKEGNDKWMFGEFPVQAGLMRRRIHAHWKDCYSDSHDLIINKTFFNYVVTPNVTARFTMKYLTVARSLSILAICFLLTNTAEAYLVHIYATDDSYANPIDTCIPYVTNCDGHATKICDGQEAICAGGTLLDCEVPDGQWSCAHVKKTNVGTGDVYYETNKASCFAYKGYDNGGWEFNQVDCTK</sequence>
<protein>
    <submittedName>
        <fullName evidence="1">256_t:CDS:1</fullName>
    </submittedName>
</protein>
<reference evidence="1" key="1">
    <citation type="submission" date="2021-06" db="EMBL/GenBank/DDBJ databases">
        <authorList>
            <person name="Kallberg Y."/>
            <person name="Tangrot J."/>
            <person name="Rosling A."/>
        </authorList>
    </citation>
    <scope>NUCLEOTIDE SEQUENCE</scope>
    <source>
        <strain evidence="1">AZ414A</strain>
    </source>
</reference>
<dbReference type="AlphaFoldDB" id="A0A9N9BSZ8"/>
<comment type="caution">
    <text evidence="1">The sequence shown here is derived from an EMBL/GenBank/DDBJ whole genome shotgun (WGS) entry which is preliminary data.</text>
</comment>
<dbReference type="EMBL" id="CAJVPK010001176">
    <property type="protein sequence ID" value="CAG8574991.1"/>
    <property type="molecule type" value="Genomic_DNA"/>
</dbReference>
<accession>A0A9N9BSZ8</accession>
<proteinExistence type="predicted"/>
<gene>
    <name evidence="1" type="ORF">DEBURN_LOCUS8280</name>
</gene>
<evidence type="ECO:0000313" key="2">
    <source>
        <dbReference type="Proteomes" id="UP000789706"/>
    </source>
</evidence>
<dbReference type="OrthoDB" id="2309858at2759"/>